<sequence length="62" mass="6824">MPNLRVFLAIFLPVRCQGRLSLFRSSHLAERDVRVGFRPDFIPQITLGAGVGASRSPDSLAN</sequence>
<gene>
    <name evidence="1" type="ORF">AO501_24655</name>
</gene>
<dbReference type="EMBL" id="LKTM01000376">
    <property type="protein sequence ID" value="KQH75430.1"/>
    <property type="molecule type" value="Genomic_DNA"/>
</dbReference>
<evidence type="ECO:0000313" key="1">
    <source>
        <dbReference type="EMBL" id="KQH75430.1"/>
    </source>
</evidence>
<accession>A0A0Q2QTR5</accession>
<comment type="caution">
    <text evidence="1">The sequence shown here is derived from an EMBL/GenBank/DDBJ whole genome shotgun (WGS) entry which is preliminary data.</text>
</comment>
<organism evidence="1 2">
    <name type="scientific">Mycobacterium gordonae</name>
    <dbReference type="NCBI Taxonomy" id="1778"/>
    <lineage>
        <taxon>Bacteria</taxon>
        <taxon>Bacillati</taxon>
        <taxon>Actinomycetota</taxon>
        <taxon>Actinomycetes</taxon>
        <taxon>Mycobacteriales</taxon>
        <taxon>Mycobacteriaceae</taxon>
        <taxon>Mycobacterium</taxon>
    </lineage>
</organism>
<name>A0A0Q2QTR5_MYCGO</name>
<proteinExistence type="predicted"/>
<dbReference type="AlphaFoldDB" id="A0A0Q2QTR5"/>
<dbReference type="Proteomes" id="UP000051677">
    <property type="component" value="Unassembled WGS sequence"/>
</dbReference>
<reference evidence="1 2" key="1">
    <citation type="submission" date="2015-10" db="EMBL/GenBank/DDBJ databases">
        <title>Mycobacterium gordonae draft genome assembly.</title>
        <authorList>
            <person name="Ustinova V."/>
            <person name="Smirnova T."/>
            <person name="Blagodatskikh K."/>
            <person name="Varlamov D."/>
            <person name="Larionova E."/>
            <person name="Chernousova L."/>
        </authorList>
    </citation>
    <scope>NUCLEOTIDE SEQUENCE [LARGE SCALE GENOMIC DNA]</scope>
    <source>
        <strain evidence="1 2">CTRI 14-8773</strain>
    </source>
</reference>
<evidence type="ECO:0000313" key="2">
    <source>
        <dbReference type="Proteomes" id="UP000051677"/>
    </source>
</evidence>
<protein>
    <submittedName>
        <fullName evidence="1">Uncharacterized protein</fullName>
    </submittedName>
</protein>